<evidence type="ECO:0000256" key="2">
    <source>
        <dbReference type="ARBA" id="ARBA00009677"/>
    </source>
</evidence>
<organism evidence="11 12">
    <name type="scientific">Granulicella aggregans</name>
    <dbReference type="NCBI Taxonomy" id="474949"/>
    <lineage>
        <taxon>Bacteria</taxon>
        <taxon>Pseudomonadati</taxon>
        <taxon>Acidobacteriota</taxon>
        <taxon>Terriglobia</taxon>
        <taxon>Terriglobales</taxon>
        <taxon>Acidobacteriaceae</taxon>
        <taxon>Granulicella</taxon>
    </lineage>
</organism>
<comment type="caution">
    <text evidence="11">The sequence shown here is derived from an EMBL/GenBank/DDBJ whole genome shotgun (WGS) entry which is preliminary data.</text>
</comment>
<proteinExistence type="inferred from homology"/>
<dbReference type="NCBIfam" id="TIGR02488">
    <property type="entry name" value="flgG_G_neg"/>
    <property type="match status" value="1"/>
</dbReference>
<name>A0A7W7ZDK1_9BACT</name>
<keyword evidence="12" id="KW-1185">Reference proteome</keyword>
<keyword evidence="4 7" id="KW-0975">Bacterial flagellum</keyword>
<evidence type="ECO:0000256" key="6">
    <source>
        <dbReference type="NCBIfam" id="TIGR02488"/>
    </source>
</evidence>
<dbReference type="Pfam" id="PF06429">
    <property type="entry name" value="Flg_bbr_C"/>
    <property type="match status" value="1"/>
</dbReference>
<evidence type="ECO:0000313" key="12">
    <source>
        <dbReference type="Proteomes" id="UP000540989"/>
    </source>
</evidence>
<protein>
    <recommendedName>
        <fullName evidence="3 6">Flagellar basal-body rod protein FlgG</fullName>
    </recommendedName>
</protein>
<sequence>MIRAMYTAASGMDAQQLNLDTVANNLANSATAGFRQRRLQFQDMVYQNLVAPGSASSQQTTSAGLQIGLGTRAITSEVIMTQGEFNQTGNQYDLAISGTGFFQVQLPNGTLAYTRAGNFTLTNVGNVVDPNGNPLIPSLTIPSNATSVTISPYGVVTATLPGQTTSSQLGQIQLATFPNPGGLNSLGSNLFQPSTSSGNAITDNPGGNTGMGTLQQAYLENSNVDVVTEFVQMILAQRAYESNSKVIRTADDMYSQINGLIR</sequence>
<keyword evidence="11" id="KW-0966">Cell projection</keyword>
<reference evidence="11 12" key="1">
    <citation type="submission" date="2020-08" db="EMBL/GenBank/DDBJ databases">
        <title>Genomic Encyclopedia of Type Strains, Phase IV (KMG-V): Genome sequencing to study the core and pangenomes of soil and plant-associated prokaryotes.</title>
        <authorList>
            <person name="Whitman W."/>
        </authorList>
    </citation>
    <scope>NUCLEOTIDE SEQUENCE [LARGE SCALE GENOMIC DNA]</scope>
    <source>
        <strain evidence="11 12">M8UP14</strain>
    </source>
</reference>
<dbReference type="PROSITE" id="PS00588">
    <property type="entry name" value="FLAGELLA_BB_ROD"/>
    <property type="match status" value="1"/>
</dbReference>
<evidence type="ECO:0000256" key="4">
    <source>
        <dbReference type="ARBA" id="ARBA00023143"/>
    </source>
</evidence>
<evidence type="ECO:0000259" key="8">
    <source>
        <dbReference type="Pfam" id="PF00460"/>
    </source>
</evidence>
<evidence type="ECO:0000313" key="11">
    <source>
        <dbReference type="EMBL" id="MBB5057847.1"/>
    </source>
</evidence>
<dbReference type="RefSeq" id="WP_184216993.1">
    <property type="nucleotide sequence ID" value="NZ_JACHIP010000003.1"/>
</dbReference>
<evidence type="ECO:0000256" key="5">
    <source>
        <dbReference type="ARBA" id="ARBA00025933"/>
    </source>
</evidence>
<dbReference type="InterPro" id="IPR053967">
    <property type="entry name" value="LlgE_F_G-like_D1"/>
</dbReference>
<dbReference type="InterPro" id="IPR037925">
    <property type="entry name" value="FlgE/F/G-like"/>
</dbReference>
<evidence type="ECO:0000256" key="7">
    <source>
        <dbReference type="RuleBase" id="RU362116"/>
    </source>
</evidence>
<dbReference type="Pfam" id="PF00460">
    <property type="entry name" value="Flg_bb_rod"/>
    <property type="match status" value="1"/>
</dbReference>
<dbReference type="SUPFAM" id="SSF117143">
    <property type="entry name" value="Flagellar hook protein flgE"/>
    <property type="match status" value="1"/>
</dbReference>
<gene>
    <name evidence="11" type="ORF">HDF16_002553</name>
</gene>
<dbReference type="InterPro" id="IPR010930">
    <property type="entry name" value="Flg_bb/hook_C_dom"/>
</dbReference>
<keyword evidence="11" id="KW-0969">Cilium</keyword>
<dbReference type="Proteomes" id="UP000540989">
    <property type="component" value="Unassembled WGS sequence"/>
</dbReference>
<dbReference type="InterPro" id="IPR019776">
    <property type="entry name" value="Flagellar_basal_body_rod_CS"/>
</dbReference>
<dbReference type="GO" id="GO:0009426">
    <property type="term" value="C:bacterial-type flagellum basal body, distal rod"/>
    <property type="evidence" value="ECO:0007669"/>
    <property type="project" value="UniProtKB-UniRule"/>
</dbReference>
<dbReference type="InterPro" id="IPR012834">
    <property type="entry name" value="FlgG_G_neg"/>
</dbReference>
<comment type="subcellular location">
    <subcellularLocation>
        <location evidence="1 7">Bacterial flagellum basal body</location>
    </subcellularLocation>
</comment>
<dbReference type="EMBL" id="JACHIP010000003">
    <property type="protein sequence ID" value="MBB5057847.1"/>
    <property type="molecule type" value="Genomic_DNA"/>
</dbReference>
<dbReference type="InterPro" id="IPR020013">
    <property type="entry name" value="Flagellar_FlgE/F/G"/>
</dbReference>
<evidence type="ECO:0000256" key="3">
    <source>
        <dbReference type="ARBA" id="ARBA00017948"/>
    </source>
</evidence>
<dbReference type="InterPro" id="IPR001444">
    <property type="entry name" value="Flag_bb_rod_N"/>
</dbReference>
<evidence type="ECO:0000259" key="9">
    <source>
        <dbReference type="Pfam" id="PF06429"/>
    </source>
</evidence>
<dbReference type="AlphaFoldDB" id="A0A7W7ZDK1"/>
<dbReference type="PANTHER" id="PTHR30435:SF19">
    <property type="entry name" value="FLAGELLAR BASAL-BODY ROD PROTEIN FLGG"/>
    <property type="match status" value="1"/>
</dbReference>
<feature type="domain" description="Flagellar hook protein FlgE/F/G-like D1" evidence="10">
    <location>
        <begin position="95"/>
        <end position="158"/>
    </location>
</feature>
<feature type="domain" description="Flagellar basal-body/hook protein C-terminal" evidence="9">
    <location>
        <begin position="215"/>
        <end position="260"/>
    </location>
</feature>
<evidence type="ECO:0000256" key="1">
    <source>
        <dbReference type="ARBA" id="ARBA00004117"/>
    </source>
</evidence>
<accession>A0A7W7ZDK1</accession>
<evidence type="ECO:0000259" key="10">
    <source>
        <dbReference type="Pfam" id="PF22692"/>
    </source>
</evidence>
<dbReference type="GO" id="GO:0071978">
    <property type="term" value="P:bacterial-type flagellum-dependent swarming motility"/>
    <property type="evidence" value="ECO:0007669"/>
    <property type="project" value="TreeGrafter"/>
</dbReference>
<comment type="subunit">
    <text evidence="5">The basal body constitutes a major portion of the flagellar organelle and consists of four rings (L,P,S, and M) mounted on a central rod. The rod consists of about 26 subunits of FlgG in the distal portion, and FlgB, FlgC and FlgF are thought to build up the proximal portion of the rod with about 6 subunits each.</text>
</comment>
<dbReference type="Pfam" id="PF22692">
    <property type="entry name" value="LlgE_F_G_D1"/>
    <property type="match status" value="1"/>
</dbReference>
<dbReference type="NCBIfam" id="TIGR03506">
    <property type="entry name" value="FlgEFG_subfam"/>
    <property type="match status" value="2"/>
</dbReference>
<feature type="domain" description="Flagellar basal body rod protein N-terminal" evidence="8">
    <location>
        <begin position="5"/>
        <end position="35"/>
    </location>
</feature>
<keyword evidence="11" id="KW-0282">Flagellum</keyword>
<dbReference type="PANTHER" id="PTHR30435">
    <property type="entry name" value="FLAGELLAR PROTEIN"/>
    <property type="match status" value="1"/>
</dbReference>
<comment type="similarity">
    <text evidence="2 7">Belongs to the flagella basal body rod proteins family.</text>
</comment>